<evidence type="ECO:0000313" key="2">
    <source>
        <dbReference type="EMBL" id="SPO27850.1"/>
    </source>
</evidence>
<keyword evidence="3" id="KW-1185">Reference proteome</keyword>
<accession>A0A5C3ECD4</accession>
<reference evidence="2 3" key="1">
    <citation type="submission" date="2018-03" db="EMBL/GenBank/DDBJ databases">
        <authorList>
            <person name="Guldener U."/>
        </authorList>
    </citation>
    <scope>NUCLEOTIDE SEQUENCE [LARGE SCALE GENOMIC DNA]</scope>
    <source>
        <strain evidence="2 3">NBRC100155</strain>
    </source>
</reference>
<sequence>MKASLLFLVSLTSALSVVADDLLPYKSYCAQSNDIQPRACFHLSTDGDTMKGTSAIFKIVQDTADENNYAVLPQTAFQTNTWQGTVTHNKNDANCVDVNLEVNFGLQPQPKQHYVTCRDDGMVINIW</sequence>
<dbReference type="EMBL" id="OOIN01000020">
    <property type="protein sequence ID" value="SPO27850.1"/>
    <property type="molecule type" value="Genomic_DNA"/>
</dbReference>
<evidence type="ECO:0000313" key="3">
    <source>
        <dbReference type="Proteomes" id="UP000324022"/>
    </source>
</evidence>
<dbReference type="Proteomes" id="UP000324022">
    <property type="component" value="Unassembled WGS sequence"/>
</dbReference>
<feature type="signal peptide" evidence="1">
    <location>
        <begin position="1"/>
        <end position="19"/>
    </location>
</feature>
<proteinExistence type="predicted"/>
<evidence type="ECO:0000256" key="1">
    <source>
        <dbReference type="SAM" id="SignalP"/>
    </source>
</evidence>
<protein>
    <recommendedName>
        <fullName evidence="4">Mig1 protein</fullName>
    </recommendedName>
</protein>
<organism evidence="2 3">
    <name type="scientific">Ustilago trichophora</name>
    <dbReference type="NCBI Taxonomy" id="86804"/>
    <lineage>
        <taxon>Eukaryota</taxon>
        <taxon>Fungi</taxon>
        <taxon>Dikarya</taxon>
        <taxon>Basidiomycota</taxon>
        <taxon>Ustilaginomycotina</taxon>
        <taxon>Ustilaginomycetes</taxon>
        <taxon>Ustilaginales</taxon>
        <taxon>Ustilaginaceae</taxon>
        <taxon>Ustilago</taxon>
    </lineage>
</organism>
<keyword evidence="1" id="KW-0732">Signal</keyword>
<dbReference type="AlphaFoldDB" id="A0A5C3ECD4"/>
<name>A0A5C3ECD4_9BASI</name>
<gene>
    <name evidence="2" type="ORF">UTRI_04993</name>
</gene>
<evidence type="ECO:0008006" key="4">
    <source>
        <dbReference type="Google" id="ProtNLM"/>
    </source>
</evidence>
<feature type="chain" id="PRO_5023061208" description="Mig1 protein" evidence="1">
    <location>
        <begin position="20"/>
        <end position="127"/>
    </location>
</feature>